<keyword evidence="2" id="KW-0132">Cell division</keyword>
<keyword evidence="6" id="KW-1185">Reference proteome</keyword>
<dbReference type="KEGG" id="mri:Mal4_20860"/>
<dbReference type="Proteomes" id="UP000320496">
    <property type="component" value="Chromosome"/>
</dbReference>
<dbReference type="GO" id="GO:0006260">
    <property type="term" value="P:DNA replication"/>
    <property type="evidence" value="ECO:0007669"/>
    <property type="project" value="UniProtKB-UniRule"/>
</dbReference>
<evidence type="ECO:0000256" key="3">
    <source>
        <dbReference type="SAM" id="Coils"/>
    </source>
</evidence>
<feature type="region of interest" description="Disordered" evidence="4">
    <location>
        <begin position="243"/>
        <end position="280"/>
    </location>
</feature>
<dbReference type="HAMAP" id="MF_01805">
    <property type="entry name" value="ScpA"/>
    <property type="match status" value="1"/>
</dbReference>
<dbReference type="PANTHER" id="PTHR33969">
    <property type="entry name" value="SEGREGATION AND CONDENSATION PROTEIN A"/>
    <property type="match status" value="1"/>
</dbReference>
<dbReference type="PANTHER" id="PTHR33969:SF2">
    <property type="entry name" value="SEGREGATION AND CONDENSATION PROTEIN A"/>
    <property type="match status" value="1"/>
</dbReference>
<comment type="subcellular location">
    <subcellularLocation>
        <location evidence="2">Cytoplasm</location>
    </subcellularLocation>
    <text evidence="2">Associated with two foci at the outer edges of the nucleoid region in young cells, and at four foci within both cell halves in older cells.</text>
</comment>
<dbReference type="Pfam" id="PF02616">
    <property type="entry name" value="SMC_ScpA"/>
    <property type="match status" value="1"/>
</dbReference>
<proteinExistence type="inferred from homology"/>
<keyword evidence="2" id="KW-0963">Cytoplasm</keyword>
<dbReference type="OrthoDB" id="9811016at2"/>
<keyword evidence="2" id="KW-0159">Chromosome partition</keyword>
<dbReference type="EMBL" id="CP036275">
    <property type="protein sequence ID" value="QDU37769.1"/>
    <property type="molecule type" value="Genomic_DNA"/>
</dbReference>
<evidence type="ECO:0000313" key="6">
    <source>
        <dbReference type="Proteomes" id="UP000320496"/>
    </source>
</evidence>
<name>A0A517Z5P6_9PLAN</name>
<dbReference type="Gene3D" id="6.10.250.2410">
    <property type="match status" value="1"/>
</dbReference>
<keyword evidence="3" id="KW-0175">Coiled coil</keyword>
<evidence type="ECO:0000256" key="2">
    <source>
        <dbReference type="HAMAP-Rule" id="MF_01805"/>
    </source>
</evidence>
<organism evidence="5 6">
    <name type="scientific">Maioricimonas rarisocia</name>
    <dbReference type="NCBI Taxonomy" id="2528026"/>
    <lineage>
        <taxon>Bacteria</taxon>
        <taxon>Pseudomonadati</taxon>
        <taxon>Planctomycetota</taxon>
        <taxon>Planctomycetia</taxon>
        <taxon>Planctomycetales</taxon>
        <taxon>Planctomycetaceae</taxon>
        <taxon>Maioricimonas</taxon>
    </lineage>
</organism>
<dbReference type="GO" id="GO:0007059">
    <property type="term" value="P:chromosome segregation"/>
    <property type="evidence" value="ECO:0007669"/>
    <property type="project" value="UniProtKB-UniRule"/>
</dbReference>
<gene>
    <name evidence="2 5" type="primary">scpA</name>
    <name evidence="5" type="ORF">Mal4_20860</name>
</gene>
<dbReference type="GO" id="GO:0005737">
    <property type="term" value="C:cytoplasm"/>
    <property type="evidence" value="ECO:0007669"/>
    <property type="project" value="UniProtKB-SubCell"/>
</dbReference>
<evidence type="ECO:0000313" key="5">
    <source>
        <dbReference type="EMBL" id="QDU37769.1"/>
    </source>
</evidence>
<reference evidence="5 6" key="1">
    <citation type="submission" date="2019-02" db="EMBL/GenBank/DDBJ databases">
        <title>Deep-cultivation of Planctomycetes and their phenomic and genomic characterization uncovers novel biology.</title>
        <authorList>
            <person name="Wiegand S."/>
            <person name="Jogler M."/>
            <person name="Boedeker C."/>
            <person name="Pinto D."/>
            <person name="Vollmers J."/>
            <person name="Rivas-Marin E."/>
            <person name="Kohn T."/>
            <person name="Peeters S.H."/>
            <person name="Heuer A."/>
            <person name="Rast P."/>
            <person name="Oberbeckmann S."/>
            <person name="Bunk B."/>
            <person name="Jeske O."/>
            <person name="Meyerdierks A."/>
            <person name="Storesund J.E."/>
            <person name="Kallscheuer N."/>
            <person name="Luecker S."/>
            <person name="Lage O.M."/>
            <person name="Pohl T."/>
            <person name="Merkel B.J."/>
            <person name="Hornburger P."/>
            <person name="Mueller R.-W."/>
            <person name="Bruemmer F."/>
            <person name="Labrenz M."/>
            <person name="Spormann A.M."/>
            <person name="Op den Camp H."/>
            <person name="Overmann J."/>
            <person name="Amann R."/>
            <person name="Jetten M.S.M."/>
            <person name="Mascher T."/>
            <person name="Medema M.H."/>
            <person name="Devos D.P."/>
            <person name="Kaster A.-K."/>
            <person name="Ovreas L."/>
            <person name="Rohde M."/>
            <person name="Galperin M.Y."/>
            <person name="Jogler C."/>
        </authorList>
    </citation>
    <scope>NUCLEOTIDE SEQUENCE [LARGE SCALE GENOMIC DNA]</scope>
    <source>
        <strain evidence="5 6">Mal4</strain>
    </source>
</reference>
<dbReference type="RefSeq" id="WP_145368960.1">
    <property type="nucleotide sequence ID" value="NZ_CP036275.1"/>
</dbReference>
<comment type="subunit">
    <text evidence="2">Component of a cohesin-like complex composed of ScpA, ScpB and the Smc homodimer, in which ScpA and ScpB bind to the head domain of Smc. The presence of the three proteins is required for the association of the complex with DNA.</text>
</comment>
<keyword evidence="2" id="KW-0131">Cell cycle</keyword>
<comment type="function">
    <text evidence="2">Participates in chromosomal partition during cell division. May act via the formation of a condensin-like complex containing Smc and ScpB that pull DNA away from mid-cell into both cell halves.</text>
</comment>
<dbReference type="InterPro" id="IPR003768">
    <property type="entry name" value="ScpA"/>
</dbReference>
<dbReference type="AlphaFoldDB" id="A0A517Z5P6"/>
<evidence type="ECO:0000256" key="1">
    <source>
        <dbReference type="ARBA" id="ARBA00044777"/>
    </source>
</evidence>
<comment type="similarity">
    <text evidence="2">Belongs to the ScpA family.</text>
</comment>
<sequence>MPSANYRVELDIFCGPLDLLLYLVRRSEVDILDLPIARIAAQFIDFLQVLEQIDLDLVGDFVVMASTLVEIKSRLVLPQPEEEQPAETPISEEDPRSELIQQLLEYKKFKEAATALETRAEQWQERYPRLSNERPQTAKDPSADRIKEVELWDLVSALGRVLRRKDVEDEARIRYDDTPIQVYVQQIGGRVREEGEVRFFTLFDAETIRSKIVGMFLAVLELLRHHGFRAEQPENFGDIIIRPPLEDAEQPSEPPKLELPSLEQLQGGIAAETDRQADQE</sequence>
<protein>
    <recommendedName>
        <fullName evidence="1 2">Segregation and condensation protein A</fullName>
    </recommendedName>
</protein>
<evidence type="ECO:0000256" key="4">
    <source>
        <dbReference type="SAM" id="MobiDB-lite"/>
    </source>
</evidence>
<feature type="coiled-coil region" evidence="3">
    <location>
        <begin position="106"/>
        <end position="133"/>
    </location>
</feature>
<dbReference type="GO" id="GO:0051301">
    <property type="term" value="P:cell division"/>
    <property type="evidence" value="ECO:0007669"/>
    <property type="project" value="UniProtKB-KW"/>
</dbReference>
<accession>A0A517Z5P6</accession>